<dbReference type="AlphaFoldDB" id="A0A2H3JN90"/>
<reference evidence="2 3" key="1">
    <citation type="journal article" date="2012" name="Science">
        <title>The Paleozoic origin of enzymatic lignin decomposition reconstructed from 31 fungal genomes.</title>
        <authorList>
            <person name="Floudas D."/>
            <person name="Binder M."/>
            <person name="Riley R."/>
            <person name="Barry K."/>
            <person name="Blanchette R.A."/>
            <person name="Henrissat B."/>
            <person name="Martinez A.T."/>
            <person name="Otillar R."/>
            <person name="Spatafora J.W."/>
            <person name="Yadav J.S."/>
            <person name="Aerts A."/>
            <person name="Benoit I."/>
            <person name="Boyd A."/>
            <person name="Carlson A."/>
            <person name="Copeland A."/>
            <person name="Coutinho P.M."/>
            <person name="de Vries R.P."/>
            <person name="Ferreira P."/>
            <person name="Findley K."/>
            <person name="Foster B."/>
            <person name="Gaskell J."/>
            <person name="Glotzer D."/>
            <person name="Gorecki P."/>
            <person name="Heitman J."/>
            <person name="Hesse C."/>
            <person name="Hori C."/>
            <person name="Igarashi K."/>
            <person name="Jurgens J.A."/>
            <person name="Kallen N."/>
            <person name="Kersten P."/>
            <person name="Kohler A."/>
            <person name="Kuees U."/>
            <person name="Kumar T.K.A."/>
            <person name="Kuo A."/>
            <person name="LaButti K."/>
            <person name="Larrondo L.F."/>
            <person name="Lindquist E."/>
            <person name="Ling A."/>
            <person name="Lombard V."/>
            <person name="Lucas S."/>
            <person name="Lundell T."/>
            <person name="Martin R."/>
            <person name="McLaughlin D.J."/>
            <person name="Morgenstern I."/>
            <person name="Morin E."/>
            <person name="Murat C."/>
            <person name="Nagy L.G."/>
            <person name="Nolan M."/>
            <person name="Ohm R.A."/>
            <person name="Patyshakuliyeva A."/>
            <person name="Rokas A."/>
            <person name="Ruiz-Duenas F.J."/>
            <person name="Sabat G."/>
            <person name="Salamov A."/>
            <person name="Samejima M."/>
            <person name="Schmutz J."/>
            <person name="Slot J.C."/>
            <person name="St John F."/>
            <person name="Stenlid J."/>
            <person name="Sun H."/>
            <person name="Sun S."/>
            <person name="Syed K."/>
            <person name="Tsang A."/>
            <person name="Wiebenga A."/>
            <person name="Young D."/>
            <person name="Pisabarro A."/>
            <person name="Eastwood D.C."/>
            <person name="Martin F."/>
            <person name="Cullen D."/>
            <person name="Grigoriev I.V."/>
            <person name="Hibbett D.S."/>
        </authorList>
    </citation>
    <scope>NUCLEOTIDE SEQUENCE [LARGE SCALE GENOMIC DNA]</scope>
    <source>
        <strain evidence="2 3">MD-104</strain>
    </source>
</reference>
<evidence type="ECO:0000256" key="1">
    <source>
        <dbReference type="SAM" id="MobiDB-lite"/>
    </source>
</evidence>
<sequence length="299" mass="31732">MAHHHAQAAPPSLQLPRNLARPSFSEVSRQTIAALEPELATVPIEYITGHLAGQANQMIEALSLLTYPTSLPRARMPPSIDVPLRPVPHAPSSSVFPTHMLAISSSKSSPSAPNTPTAASFYNGAGSNASVPLYPAHALVLAAHCTLLPALPVSRPSNRTASLHLPVVPLTVPNGETFPMLHEYLHTKRPDVLLAALLPHVPLPGPHHAAASASAGKLVYVKQFTSESLLRLAHQLVANAFAQGGQQGAPGWLMARAKVINGLWRNVCALGVFDAELWGVMDVAWEVVLAALTRVVEHA</sequence>
<dbReference type="OrthoDB" id="2523383at2759"/>
<gene>
    <name evidence="2" type="ORF">WOLCODRAFT_84272</name>
</gene>
<organism evidence="2 3">
    <name type="scientific">Wolfiporia cocos (strain MD-104)</name>
    <name type="common">Brown rot fungus</name>
    <dbReference type="NCBI Taxonomy" id="742152"/>
    <lineage>
        <taxon>Eukaryota</taxon>
        <taxon>Fungi</taxon>
        <taxon>Dikarya</taxon>
        <taxon>Basidiomycota</taxon>
        <taxon>Agaricomycotina</taxon>
        <taxon>Agaricomycetes</taxon>
        <taxon>Polyporales</taxon>
        <taxon>Phaeolaceae</taxon>
        <taxon>Wolfiporia</taxon>
    </lineage>
</organism>
<dbReference type="OMA" id="THMLAIS"/>
<dbReference type="EMBL" id="KB467931">
    <property type="protein sequence ID" value="PCH37467.1"/>
    <property type="molecule type" value="Genomic_DNA"/>
</dbReference>
<evidence type="ECO:0000313" key="3">
    <source>
        <dbReference type="Proteomes" id="UP000218811"/>
    </source>
</evidence>
<name>A0A2H3JN90_WOLCO</name>
<accession>A0A2H3JN90</accession>
<evidence type="ECO:0008006" key="4">
    <source>
        <dbReference type="Google" id="ProtNLM"/>
    </source>
</evidence>
<dbReference type="Proteomes" id="UP000218811">
    <property type="component" value="Unassembled WGS sequence"/>
</dbReference>
<feature type="region of interest" description="Disordered" evidence="1">
    <location>
        <begin position="1"/>
        <end position="21"/>
    </location>
</feature>
<keyword evidence="3" id="KW-1185">Reference proteome</keyword>
<protein>
    <recommendedName>
        <fullName evidence="4">Clp1-like protein</fullName>
    </recommendedName>
</protein>
<evidence type="ECO:0000313" key="2">
    <source>
        <dbReference type="EMBL" id="PCH37467.1"/>
    </source>
</evidence>
<proteinExistence type="predicted"/>